<protein>
    <submittedName>
        <fullName evidence="1">Uncharacterized protein</fullName>
    </submittedName>
</protein>
<dbReference type="EMBL" id="CM037628">
    <property type="protein sequence ID" value="KAH7997058.1"/>
    <property type="molecule type" value="Genomic_DNA"/>
</dbReference>
<reference evidence="1" key="1">
    <citation type="submission" date="2021-08" db="EMBL/GenBank/DDBJ databases">
        <title>The first chromosome-level gecko genome reveals the dynamic sex chromosomes of Neotropical dwarf geckos (Sphaerodactylidae: Sphaerodactylus).</title>
        <authorList>
            <person name="Pinto B.J."/>
            <person name="Keating S.E."/>
            <person name="Gamble T."/>
        </authorList>
    </citation>
    <scope>NUCLEOTIDE SEQUENCE</scope>
    <source>
        <strain evidence="1">TG3544</strain>
    </source>
</reference>
<gene>
    <name evidence="1" type="ORF">K3G42_013016</name>
</gene>
<name>A0ACB8EWD2_9SAUR</name>
<evidence type="ECO:0000313" key="2">
    <source>
        <dbReference type="Proteomes" id="UP000827872"/>
    </source>
</evidence>
<accession>A0ACB8EWD2</accession>
<sequence length="202" mass="23076">MSRWPLFIVACLPVLLLLPPRGSTHCQRFPKSTCERHTAFVPGYNLLGEGIDVTTMERKGAYLVDTSRWLDPQDTCVLCRNRLMKGQLQRLPLAAVDWRVHPSCHRQGSSSVEHSDVDVANMLAGEVKNNWIMKFSLPKEMQGDVAKGKVVLVGGRSEMVSYAHEKAQEDRYSFVRHEVSCEYYRNYMATQAHFNWGINYVI</sequence>
<proteinExistence type="predicted"/>
<dbReference type="Proteomes" id="UP000827872">
    <property type="component" value="Linkage Group LG15"/>
</dbReference>
<evidence type="ECO:0000313" key="1">
    <source>
        <dbReference type="EMBL" id="KAH7997058.1"/>
    </source>
</evidence>
<comment type="caution">
    <text evidence="1">The sequence shown here is derived from an EMBL/GenBank/DDBJ whole genome shotgun (WGS) entry which is preliminary data.</text>
</comment>
<organism evidence="1 2">
    <name type="scientific">Sphaerodactylus townsendi</name>
    <dbReference type="NCBI Taxonomy" id="933632"/>
    <lineage>
        <taxon>Eukaryota</taxon>
        <taxon>Metazoa</taxon>
        <taxon>Chordata</taxon>
        <taxon>Craniata</taxon>
        <taxon>Vertebrata</taxon>
        <taxon>Euteleostomi</taxon>
        <taxon>Lepidosauria</taxon>
        <taxon>Squamata</taxon>
        <taxon>Bifurcata</taxon>
        <taxon>Gekkota</taxon>
        <taxon>Sphaerodactylidae</taxon>
        <taxon>Sphaerodactylus</taxon>
    </lineage>
</organism>
<keyword evidence="2" id="KW-1185">Reference proteome</keyword>